<evidence type="ECO:0000256" key="5">
    <source>
        <dbReference type="RuleBase" id="RU003953"/>
    </source>
</evidence>
<feature type="domain" description="Poly A polymerase head" evidence="6">
    <location>
        <begin position="61"/>
        <end position="199"/>
    </location>
</feature>
<dbReference type="CDD" id="cd05398">
    <property type="entry name" value="NT_ClassII-CCAase"/>
    <property type="match status" value="1"/>
</dbReference>
<keyword evidence="4 5" id="KW-0694">RNA-binding</keyword>
<comment type="similarity">
    <text evidence="1 5">Belongs to the tRNA nucleotidyltransferase/poly(A) polymerase family.</text>
</comment>
<reference evidence="8" key="1">
    <citation type="submission" date="2020-01" db="EMBL/GenBank/DDBJ databases">
        <title>Genome Sequencing of Three Apophysomyces-Like Fungal Strains Confirms a Novel Fungal Genus in the Mucoromycota with divergent Burkholderia-like Endosymbiotic Bacteria.</title>
        <authorList>
            <person name="Stajich J.E."/>
            <person name="Macias A.M."/>
            <person name="Carter-House D."/>
            <person name="Lovett B."/>
            <person name="Kasson L.R."/>
            <person name="Berry K."/>
            <person name="Grigoriev I."/>
            <person name="Chang Y."/>
            <person name="Spatafora J."/>
            <person name="Kasson M.T."/>
        </authorList>
    </citation>
    <scope>NUCLEOTIDE SEQUENCE</scope>
    <source>
        <strain evidence="8">NRRL A-21654</strain>
    </source>
</reference>
<dbReference type="Gene3D" id="3.30.460.10">
    <property type="entry name" value="Beta Polymerase, domain 2"/>
    <property type="match status" value="1"/>
</dbReference>
<keyword evidence="9" id="KW-1185">Reference proteome</keyword>
<feature type="domain" description="tRNA nucleotidyltransferase/poly(A) polymerase RNA and SrmB- binding" evidence="7">
    <location>
        <begin position="248"/>
        <end position="285"/>
    </location>
</feature>
<dbReference type="EMBL" id="JABAYA010000045">
    <property type="protein sequence ID" value="KAF7728008.1"/>
    <property type="molecule type" value="Genomic_DNA"/>
</dbReference>
<comment type="caution">
    <text evidence="8">The sequence shown here is derived from an EMBL/GenBank/DDBJ whole genome shotgun (WGS) entry which is preliminary data.</text>
</comment>
<dbReference type="Pfam" id="PF01743">
    <property type="entry name" value="PolyA_pol"/>
    <property type="match status" value="1"/>
</dbReference>
<name>A0A8H7BYJ5_9FUNG</name>
<dbReference type="GO" id="GO:0000166">
    <property type="term" value="F:nucleotide binding"/>
    <property type="evidence" value="ECO:0007669"/>
    <property type="project" value="UniProtKB-KW"/>
</dbReference>
<evidence type="ECO:0000313" key="9">
    <source>
        <dbReference type="Proteomes" id="UP000605846"/>
    </source>
</evidence>
<evidence type="ECO:0000256" key="1">
    <source>
        <dbReference type="ARBA" id="ARBA00007265"/>
    </source>
</evidence>
<keyword evidence="3" id="KW-0547">Nucleotide-binding</keyword>
<evidence type="ECO:0000256" key="2">
    <source>
        <dbReference type="ARBA" id="ARBA00022679"/>
    </source>
</evidence>
<dbReference type="SUPFAM" id="SSF81301">
    <property type="entry name" value="Nucleotidyltransferase"/>
    <property type="match status" value="1"/>
</dbReference>
<dbReference type="PANTHER" id="PTHR13734:SF5">
    <property type="entry name" value="CCA TRNA NUCLEOTIDYLTRANSFERASE, MITOCHONDRIAL"/>
    <property type="match status" value="1"/>
</dbReference>
<dbReference type="GO" id="GO:0005739">
    <property type="term" value="C:mitochondrion"/>
    <property type="evidence" value="ECO:0007669"/>
    <property type="project" value="UniProtKB-ARBA"/>
</dbReference>
<dbReference type="GO" id="GO:0052929">
    <property type="term" value="F:ATP:3'-cytidine-cytidine-tRNA adenylyltransferase activity"/>
    <property type="evidence" value="ECO:0007669"/>
    <property type="project" value="TreeGrafter"/>
</dbReference>
<dbReference type="Pfam" id="PF12627">
    <property type="entry name" value="PolyA_pol_RNAbd"/>
    <property type="match status" value="1"/>
</dbReference>
<dbReference type="InterPro" id="IPR043519">
    <property type="entry name" value="NT_sf"/>
</dbReference>
<dbReference type="InterPro" id="IPR032828">
    <property type="entry name" value="PolyA_RNA-bd"/>
</dbReference>
<keyword evidence="2 5" id="KW-0808">Transferase</keyword>
<dbReference type="Proteomes" id="UP000605846">
    <property type="component" value="Unassembled WGS sequence"/>
</dbReference>
<evidence type="ECO:0000256" key="3">
    <source>
        <dbReference type="ARBA" id="ARBA00022741"/>
    </source>
</evidence>
<dbReference type="PANTHER" id="PTHR13734">
    <property type="entry name" value="TRNA-NUCLEOTIDYLTRANSFERASE"/>
    <property type="match status" value="1"/>
</dbReference>
<dbReference type="SUPFAM" id="SSF81891">
    <property type="entry name" value="Poly A polymerase C-terminal region-like"/>
    <property type="match status" value="1"/>
</dbReference>
<accession>A0A8H7BYJ5</accession>
<sequence length="533" mass="60820">MANSPSPKRLHSDEISYGFAKTGTELKVVLSEKEEKICDLLENVSDYIARERPDLPRIESRIAGGWVRDKLLRKDCHDLDVAVNDMMGYEFAQYINRYLEANGCSTRSVAKIDSNPEKSKHLETATTKLFDLEIDFCNLRTEVYSEDSRIPSEITFGTPTEDAYRRDITINSLFYNVHTRSVEDFTEQGITDLKEGYIRTPLAPFETFRDDPLRVVRCIRFASRFNFEMVPELRYAAKNTVIREALKSKISRERIGTELDKMLKGPSPLMAIRLIHELDLYPVMFNPPAGMNGSPAPSLSAVQAAGIIRWYSCNALLQSSPLRLGSQDELRILYLSAILLPYLRLETEQKKRTVPAVQVVLRDSIKPLNIKATNADINTISTFFRGIPKLREAAEKNAQSTISRSDLGMIIRDLGILWRSVTTLAMVNELLETRNDINWCEPDLLEVDEASDISRKYDALVKQAIEYQIDECYKWKYIVDGKRATQLLGIKPGPVVTQLLRQIMIWQLENPNGTEKECEDVIKAYWQQNSNTA</sequence>
<dbReference type="Gene3D" id="1.10.3090.10">
    <property type="entry name" value="cca-adding enzyme, domain 2"/>
    <property type="match status" value="1"/>
</dbReference>
<evidence type="ECO:0000259" key="7">
    <source>
        <dbReference type="Pfam" id="PF12627"/>
    </source>
</evidence>
<dbReference type="GO" id="GO:0001680">
    <property type="term" value="P:tRNA 3'-terminal CCA addition"/>
    <property type="evidence" value="ECO:0007669"/>
    <property type="project" value="TreeGrafter"/>
</dbReference>
<dbReference type="OrthoDB" id="445712at2759"/>
<dbReference type="InterPro" id="IPR002646">
    <property type="entry name" value="PolA_pol_head_dom"/>
</dbReference>
<dbReference type="GO" id="GO:0003723">
    <property type="term" value="F:RNA binding"/>
    <property type="evidence" value="ECO:0007669"/>
    <property type="project" value="UniProtKB-KW"/>
</dbReference>
<protein>
    <submittedName>
        <fullName evidence="8">CCA tRNA nucleotidyltransferase, mitochondrial</fullName>
    </submittedName>
</protein>
<evidence type="ECO:0000259" key="6">
    <source>
        <dbReference type="Pfam" id="PF01743"/>
    </source>
</evidence>
<proteinExistence type="inferred from homology"/>
<dbReference type="FunFam" id="3.30.460.10:FF:000019">
    <property type="entry name" value="tRNA nucleotidyltransferase cca2"/>
    <property type="match status" value="1"/>
</dbReference>
<evidence type="ECO:0000313" key="8">
    <source>
        <dbReference type="EMBL" id="KAF7728008.1"/>
    </source>
</evidence>
<dbReference type="GO" id="GO:0052927">
    <property type="term" value="F:CC tRNA cytidylyltransferase activity"/>
    <property type="evidence" value="ECO:0007669"/>
    <property type="project" value="TreeGrafter"/>
</dbReference>
<gene>
    <name evidence="8" type="primary">CCA1</name>
    <name evidence="8" type="ORF">EC973_006773</name>
</gene>
<dbReference type="AlphaFoldDB" id="A0A8H7BYJ5"/>
<evidence type="ECO:0000256" key="4">
    <source>
        <dbReference type="ARBA" id="ARBA00022884"/>
    </source>
</evidence>
<organism evidence="8 9">
    <name type="scientific">Apophysomyces ossiformis</name>
    <dbReference type="NCBI Taxonomy" id="679940"/>
    <lineage>
        <taxon>Eukaryota</taxon>
        <taxon>Fungi</taxon>
        <taxon>Fungi incertae sedis</taxon>
        <taxon>Mucoromycota</taxon>
        <taxon>Mucoromycotina</taxon>
        <taxon>Mucoromycetes</taxon>
        <taxon>Mucorales</taxon>
        <taxon>Mucorineae</taxon>
        <taxon>Mucoraceae</taxon>
        <taxon>Apophysomyces</taxon>
    </lineage>
</organism>